<dbReference type="InterPro" id="IPR011990">
    <property type="entry name" value="TPR-like_helical_dom_sf"/>
</dbReference>
<feature type="region of interest" description="Disordered" evidence="3">
    <location>
        <begin position="1"/>
        <end position="23"/>
    </location>
</feature>
<dbReference type="PANTHER" id="PTHR47926:SF452">
    <property type="entry name" value="PENTATRICOPEPTIDE REPEAT-CONTAINING PROTEIN"/>
    <property type="match status" value="1"/>
</dbReference>
<dbReference type="PANTHER" id="PTHR47926">
    <property type="entry name" value="PENTATRICOPEPTIDE REPEAT-CONTAINING PROTEIN"/>
    <property type="match status" value="1"/>
</dbReference>
<evidence type="ECO:0000313" key="5">
    <source>
        <dbReference type="Proteomes" id="UP000243459"/>
    </source>
</evidence>
<dbReference type="Gene3D" id="1.25.40.10">
    <property type="entry name" value="Tetratricopeptide repeat domain"/>
    <property type="match status" value="4"/>
</dbReference>
<dbReference type="Pfam" id="PF13041">
    <property type="entry name" value="PPR_2"/>
    <property type="match status" value="3"/>
</dbReference>
<proteinExistence type="predicted"/>
<feature type="repeat" description="PPR" evidence="2">
    <location>
        <begin position="323"/>
        <end position="357"/>
    </location>
</feature>
<dbReference type="GO" id="GO:0099402">
    <property type="term" value="P:plant organ development"/>
    <property type="evidence" value="ECO:0007669"/>
    <property type="project" value="UniProtKB-ARBA"/>
</dbReference>
<feature type="repeat" description="PPR" evidence="2">
    <location>
        <begin position="455"/>
        <end position="489"/>
    </location>
</feature>
<evidence type="ECO:0000256" key="1">
    <source>
        <dbReference type="ARBA" id="ARBA00022737"/>
    </source>
</evidence>
<protein>
    <recommendedName>
        <fullName evidence="6">Pentacotripeptide-repeat region of PRORP domain-containing protein</fullName>
    </recommendedName>
</protein>
<evidence type="ECO:0000313" key="4">
    <source>
        <dbReference type="EMBL" id="ONK65011.1"/>
    </source>
</evidence>
<organism evidence="4 5">
    <name type="scientific">Asparagus officinalis</name>
    <name type="common">Garden asparagus</name>
    <dbReference type="NCBI Taxonomy" id="4686"/>
    <lineage>
        <taxon>Eukaryota</taxon>
        <taxon>Viridiplantae</taxon>
        <taxon>Streptophyta</taxon>
        <taxon>Embryophyta</taxon>
        <taxon>Tracheophyta</taxon>
        <taxon>Spermatophyta</taxon>
        <taxon>Magnoliopsida</taxon>
        <taxon>Liliopsida</taxon>
        <taxon>Asparagales</taxon>
        <taxon>Asparagaceae</taxon>
        <taxon>Asparagoideae</taxon>
        <taxon>Asparagus</taxon>
    </lineage>
</organism>
<keyword evidence="1" id="KW-0677">Repeat</keyword>
<evidence type="ECO:0000256" key="2">
    <source>
        <dbReference type="PROSITE-ProRule" id="PRU00708"/>
    </source>
</evidence>
<dbReference type="AlphaFoldDB" id="A0A5P1EK89"/>
<sequence>MATLTSLASSQPPTSRTPSDKTLSKSIPHFISVLQKSLSIKELTQIHTQLLKSNLIQDPLIFTKILSSYSSLNLQSALQLFSSLPQRNSMHWFTLIHGCSLSPTPANSIFLYMNLIEEDPFCLNSLIFPSVIKACGKVSAGFEGTQIHSHAVKCGFVRDIYVQNSLIQMYFGCGRSKDARKLFDQMSERNVVTWNCVIGGYAELALWENVIYMFKEMVGVFSVIPNSVTLVRVVTGCCRLGDIEMGKWVHGYVVDNGVPLCLNLGNVLMNMYAKFGDMEEARRLFHEMVERDVVSWTTLISGYASVGDIGVARVVFDEMPVRNLVAWNAMIAGYVHNGCFQEAIFLFEEMQALDVKTDKATLVSLLSACARSGDLFTGKVIHGYISKMGINMTVDLLHSILGLYSKCGDIDSAELLFNKMGFKNEISFTLMMEGYVTCGAKEIALDLFKQMPHKDVASWNALITALARHNHFNDALDIFEEMQKMKVKPNSLTLVSTLSACSRVGALELGKWIHAYIDRNNIKIDAQLSCSLIDMYAKCGDVELSHNVFNKMPHKDLVSWSTMIRGLAMHGHSKVALEYFQQMEEFGAKPDAVTFLGVLSACSHAGLIEEGKYYFNLMSKTYGISPTAGRTL</sequence>
<dbReference type="NCBIfam" id="TIGR00756">
    <property type="entry name" value="PPR"/>
    <property type="match status" value="8"/>
</dbReference>
<feature type="repeat" description="PPR" evidence="2">
    <location>
        <begin position="159"/>
        <end position="193"/>
    </location>
</feature>
<evidence type="ECO:0000256" key="3">
    <source>
        <dbReference type="SAM" id="MobiDB-lite"/>
    </source>
</evidence>
<accession>A0A5P1EK89</accession>
<reference evidence="5" key="1">
    <citation type="journal article" date="2017" name="Nat. Commun.">
        <title>The asparagus genome sheds light on the origin and evolution of a young Y chromosome.</title>
        <authorList>
            <person name="Harkess A."/>
            <person name="Zhou J."/>
            <person name="Xu C."/>
            <person name="Bowers J.E."/>
            <person name="Van der Hulst R."/>
            <person name="Ayyampalayam S."/>
            <person name="Mercati F."/>
            <person name="Riccardi P."/>
            <person name="McKain M.R."/>
            <person name="Kakrana A."/>
            <person name="Tang H."/>
            <person name="Ray J."/>
            <person name="Groenendijk J."/>
            <person name="Arikit S."/>
            <person name="Mathioni S.M."/>
            <person name="Nakano M."/>
            <person name="Shan H."/>
            <person name="Telgmann-Rauber A."/>
            <person name="Kanno A."/>
            <person name="Yue Z."/>
            <person name="Chen H."/>
            <person name="Li W."/>
            <person name="Chen Y."/>
            <person name="Xu X."/>
            <person name="Zhang Y."/>
            <person name="Luo S."/>
            <person name="Chen H."/>
            <person name="Gao J."/>
            <person name="Mao Z."/>
            <person name="Pires J.C."/>
            <person name="Luo M."/>
            <person name="Kudrna D."/>
            <person name="Wing R.A."/>
            <person name="Meyers B.C."/>
            <person name="Yi K."/>
            <person name="Kong H."/>
            <person name="Lavrijsen P."/>
            <person name="Sunseri F."/>
            <person name="Falavigna A."/>
            <person name="Ye Y."/>
            <person name="Leebens-Mack J.H."/>
            <person name="Chen G."/>
        </authorList>
    </citation>
    <scope>NUCLEOTIDE SEQUENCE [LARGE SCALE GENOMIC DNA]</scope>
    <source>
        <strain evidence="5">cv. DH0086</strain>
    </source>
</reference>
<dbReference type="PROSITE" id="PS51375">
    <property type="entry name" value="PPR"/>
    <property type="match status" value="5"/>
</dbReference>
<dbReference type="OMA" id="NEISWTL"/>
<feature type="repeat" description="PPR" evidence="2">
    <location>
        <begin position="556"/>
        <end position="590"/>
    </location>
</feature>
<gene>
    <name evidence="4" type="ORF">A4U43_C07F32550</name>
</gene>
<dbReference type="Pfam" id="PF01535">
    <property type="entry name" value="PPR"/>
    <property type="match status" value="5"/>
</dbReference>
<evidence type="ECO:0008006" key="6">
    <source>
        <dbReference type="Google" id="ProtNLM"/>
    </source>
</evidence>
<dbReference type="GO" id="GO:0009451">
    <property type="term" value="P:RNA modification"/>
    <property type="evidence" value="ECO:0007669"/>
    <property type="project" value="InterPro"/>
</dbReference>
<name>A0A5P1EK89_ASPOF</name>
<feature type="repeat" description="PPR" evidence="2">
    <location>
        <begin position="261"/>
        <end position="295"/>
    </location>
</feature>
<dbReference type="FunFam" id="1.25.40.10:FF:000427">
    <property type="entry name" value="Pentatricopeptide repeat-containing protein chloroplastic"/>
    <property type="match status" value="1"/>
</dbReference>
<dbReference type="EMBL" id="CM007387">
    <property type="protein sequence ID" value="ONK65011.1"/>
    <property type="molecule type" value="Genomic_DNA"/>
</dbReference>
<dbReference type="Proteomes" id="UP000243459">
    <property type="component" value="Chromosome 7"/>
</dbReference>
<dbReference type="InterPro" id="IPR002885">
    <property type="entry name" value="PPR_rpt"/>
</dbReference>
<dbReference type="FunFam" id="1.25.40.10:FF:000348">
    <property type="entry name" value="Pentatricopeptide repeat-containing protein chloroplastic"/>
    <property type="match status" value="2"/>
</dbReference>
<dbReference type="FunFam" id="1.25.40.10:FF:000158">
    <property type="entry name" value="pentatricopeptide repeat-containing protein At2g33680"/>
    <property type="match status" value="1"/>
</dbReference>
<dbReference type="InterPro" id="IPR046960">
    <property type="entry name" value="PPR_At4g14850-like_plant"/>
</dbReference>
<dbReference type="Gramene" id="ONK65011">
    <property type="protein sequence ID" value="ONK65011"/>
    <property type="gene ID" value="A4U43_C07F32550"/>
</dbReference>
<feature type="compositionally biased region" description="Polar residues" evidence="3">
    <location>
        <begin position="1"/>
        <end position="17"/>
    </location>
</feature>
<dbReference type="GO" id="GO:0003723">
    <property type="term" value="F:RNA binding"/>
    <property type="evidence" value="ECO:0007669"/>
    <property type="project" value="InterPro"/>
</dbReference>
<keyword evidence="5" id="KW-1185">Reference proteome</keyword>